<dbReference type="GO" id="GO:0004540">
    <property type="term" value="F:RNA nuclease activity"/>
    <property type="evidence" value="ECO:0007669"/>
    <property type="project" value="TreeGrafter"/>
</dbReference>
<dbReference type="PROSITE" id="PS50088">
    <property type="entry name" value="ANK_REPEAT"/>
    <property type="match status" value="1"/>
</dbReference>
<accession>A0A238C1K7</accession>
<evidence type="ECO:0000256" key="2">
    <source>
        <dbReference type="ARBA" id="ARBA00023043"/>
    </source>
</evidence>
<dbReference type="EMBL" id="KZ269981">
    <property type="protein sequence ID" value="OZC11359.1"/>
    <property type="molecule type" value="Genomic_DNA"/>
</dbReference>
<gene>
    <name evidence="4" type="ORF">X798_01775</name>
</gene>
<dbReference type="InterPro" id="IPR036770">
    <property type="entry name" value="Ankyrin_rpt-contain_sf"/>
</dbReference>
<dbReference type="Gene3D" id="1.25.40.20">
    <property type="entry name" value="Ankyrin repeat-containing domain"/>
    <property type="match status" value="1"/>
</dbReference>
<keyword evidence="1" id="KW-0677">Repeat</keyword>
<protein>
    <submittedName>
        <fullName evidence="4">Ankyrin repeat protein</fullName>
    </submittedName>
</protein>
<evidence type="ECO:0000313" key="4">
    <source>
        <dbReference type="EMBL" id="OZC11359.1"/>
    </source>
</evidence>
<dbReference type="GO" id="GO:0006396">
    <property type="term" value="P:RNA processing"/>
    <property type="evidence" value="ECO:0007669"/>
    <property type="project" value="TreeGrafter"/>
</dbReference>
<organism evidence="4 5">
    <name type="scientific">Onchocerca flexuosa</name>
    <dbReference type="NCBI Taxonomy" id="387005"/>
    <lineage>
        <taxon>Eukaryota</taxon>
        <taxon>Metazoa</taxon>
        <taxon>Ecdysozoa</taxon>
        <taxon>Nematoda</taxon>
        <taxon>Chromadorea</taxon>
        <taxon>Rhabditida</taxon>
        <taxon>Spirurina</taxon>
        <taxon>Spiruromorpha</taxon>
        <taxon>Filarioidea</taxon>
        <taxon>Onchocercidae</taxon>
        <taxon>Onchocerca</taxon>
    </lineage>
</organism>
<dbReference type="SUPFAM" id="SSF48403">
    <property type="entry name" value="Ankyrin repeat"/>
    <property type="match status" value="1"/>
</dbReference>
<dbReference type="GO" id="GO:0003723">
    <property type="term" value="F:RNA binding"/>
    <property type="evidence" value="ECO:0007669"/>
    <property type="project" value="TreeGrafter"/>
</dbReference>
<evidence type="ECO:0000256" key="3">
    <source>
        <dbReference type="PROSITE-ProRule" id="PRU00023"/>
    </source>
</evidence>
<dbReference type="PANTHER" id="PTHR24141">
    <property type="entry name" value="2-5A-DEPENDENT RIBONUCLEASE"/>
    <property type="match status" value="1"/>
</dbReference>
<reference evidence="4 5" key="1">
    <citation type="submission" date="2015-12" db="EMBL/GenBank/DDBJ databases">
        <title>Draft genome of the nematode, Onchocerca flexuosa.</title>
        <authorList>
            <person name="Mitreva M."/>
        </authorList>
    </citation>
    <scope>NUCLEOTIDE SEQUENCE [LARGE SCALE GENOMIC DNA]</scope>
    <source>
        <strain evidence="4">Red Deer</strain>
    </source>
</reference>
<dbReference type="OrthoDB" id="283575at2759"/>
<dbReference type="AlphaFoldDB" id="A0A238C1K7"/>
<dbReference type="InterPro" id="IPR002110">
    <property type="entry name" value="Ankyrin_rpt"/>
</dbReference>
<keyword evidence="5" id="KW-1185">Reference proteome</keyword>
<dbReference type="Proteomes" id="UP000242913">
    <property type="component" value="Unassembled WGS sequence"/>
</dbReference>
<dbReference type="PANTHER" id="PTHR24141:SF1">
    <property type="entry name" value="2-5A-DEPENDENT RIBONUCLEASE"/>
    <property type="match status" value="1"/>
</dbReference>
<name>A0A238C1K7_9BILA</name>
<dbReference type="Pfam" id="PF12796">
    <property type="entry name" value="Ank_2"/>
    <property type="match status" value="1"/>
</dbReference>
<evidence type="ECO:0000256" key="1">
    <source>
        <dbReference type="ARBA" id="ARBA00022737"/>
    </source>
</evidence>
<keyword evidence="2 3" id="KW-0040">ANK repeat</keyword>
<sequence length="78" mass="8386">MMQTASNQSKSEASCKDIRNLSEAGAEIDEQNDSENMALLLAVKSGRTTVVDCLLKNGADPTIVDDKDRTPLHHAQTG</sequence>
<evidence type="ECO:0000313" key="5">
    <source>
        <dbReference type="Proteomes" id="UP000242913"/>
    </source>
</evidence>
<proteinExistence type="predicted"/>
<feature type="repeat" description="ANK" evidence="3">
    <location>
        <begin position="34"/>
        <end position="66"/>
    </location>
</feature>